<organism evidence="1 2">
    <name type="scientific">Legionella brunensis</name>
    <dbReference type="NCBI Taxonomy" id="29422"/>
    <lineage>
        <taxon>Bacteria</taxon>
        <taxon>Pseudomonadati</taxon>
        <taxon>Pseudomonadota</taxon>
        <taxon>Gammaproteobacteria</taxon>
        <taxon>Legionellales</taxon>
        <taxon>Legionellaceae</taxon>
        <taxon>Legionella</taxon>
    </lineage>
</organism>
<dbReference type="AlphaFoldDB" id="A0A0W0SIA5"/>
<comment type="caution">
    <text evidence="1">The sequence shown here is derived from an EMBL/GenBank/DDBJ whole genome shotgun (WGS) entry which is preliminary data.</text>
</comment>
<evidence type="ECO:0000313" key="1">
    <source>
        <dbReference type="EMBL" id="KTC82980.1"/>
    </source>
</evidence>
<evidence type="ECO:0000313" key="2">
    <source>
        <dbReference type="Proteomes" id="UP000054742"/>
    </source>
</evidence>
<dbReference type="EMBL" id="LNXV01000019">
    <property type="protein sequence ID" value="KTC82980.1"/>
    <property type="molecule type" value="Genomic_DNA"/>
</dbReference>
<sequence length="333" mass="39109">MSSHLQHAQLILEIDKNKKNIEELTTKYAIFFKQEPQGKGLLGQVHDFRNLAALVEINELEKQALKKNNWDYVREHYSRIRQKIVEYFNTLLSAQKKLSSLDLQENRKNFELEAVKYLRALEAAQNCHLKLIEDLGKSINKKNFEAKYQFLDKEREWLDLETSKFKRHLEEVSETFIQKQITSPEKNAEIDLKEALDNLQHYYTLTYDTHYGESGFWRWIKNLLQNSDRVKEVNFLATLSKHPDCTDAVRMQAIFLVHNKINASELFAQGSKLKDILRGLSESNVHVREHDDNLAHFLSEHPDLGNLMPKNLRNYYDDNSKDYQKIGSATLLQ</sequence>
<name>A0A0W0SIA5_9GAMM</name>
<dbReference type="RefSeq" id="WP_058441788.1">
    <property type="nucleotide sequence ID" value="NZ_CAAAHU010000031.1"/>
</dbReference>
<proteinExistence type="predicted"/>
<keyword evidence="2" id="KW-1185">Reference proteome</keyword>
<accession>A0A0W0SIA5</accession>
<dbReference type="OrthoDB" id="5654345at2"/>
<dbReference type="PATRIC" id="fig|29422.6.peg.1824"/>
<dbReference type="STRING" id="29422.Lbru_1718"/>
<dbReference type="Proteomes" id="UP000054742">
    <property type="component" value="Unassembled WGS sequence"/>
</dbReference>
<protein>
    <submittedName>
        <fullName evidence="1">Uncharacterized protein</fullName>
    </submittedName>
</protein>
<reference evidence="1 2" key="1">
    <citation type="submission" date="2015-11" db="EMBL/GenBank/DDBJ databases">
        <title>Genomic analysis of 38 Legionella species identifies large and diverse effector repertoires.</title>
        <authorList>
            <person name="Burstein D."/>
            <person name="Amaro F."/>
            <person name="Zusman T."/>
            <person name="Lifshitz Z."/>
            <person name="Cohen O."/>
            <person name="Gilbert J.A."/>
            <person name="Pupko T."/>
            <person name="Shuman H.A."/>
            <person name="Segal G."/>
        </authorList>
    </citation>
    <scope>NUCLEOTIDE SEQUENCE [LARGE SCALE GENOMIC DNA]</scope>
    <source>
        <strain evidence="1 2">ATCC 43878</strain>
    </source>
</reference>
<gene>
    <name evidence="1" type="ORF">Lbru_1718</name>
</gene>